<keyword evidence="2" id="KW-0560">Oxidoreductase</keyword>
<dbReference type="Gene3D" id="3.30.9.40">
    <property type="match status" value="1"/>
</dbReference>
<evidence type="ECO:0000313" key="3">
    <source>
        <dbReference type="Proteomes" id="UP001595834"/>
    </source>
</evidence>
<dbReference type="PRINTS" id="PR00420">
    <property type="entry name" value="RNGMNOXGNASE"/>
</dbReference>
<protein>
    <submittedName>
        <fullName evidence="2">Styrene monooxygenase/indole monooxygenase family protein</fullName>
    </submittedName>
</protein>
<organism evidence="2 3">
    <name type="scientific">Streptomyces mauvecolor</name>
    <dbReference type="NCBI Taxonomy" id="58345"/>
    <lineage>
        <taxon>Bacteria</taxon>
        <taxon>Bacillati</taxon>
        <taxon>Actinomycetota</taxon>
        <taxon>Actinomycetes</taxon>
        <taxon>Kitasatosporales</taxon>
        <taxon>Streptomycetaceae</taxon>
        <taxon>Streptomyces</taxon>
    </lineage>
</organism>
<gene>
    <name evidence="2" type="ORF">ACFPFX_23710</name>
</gene>
<dbReference type="Proteomes" id="UP001595834">
    <property type="component" value="Unassembled WGS sequence"/>
</dbReference>
<proteinExistence type="predicted"/>
<feature type="domain" description="Styrene monooxygenase StyA putative substrate binding" evidence="1">
    <location>
        <begin position="146"/>
        <end position="256"/>
    </location>
</feature>
<keyword evidence="2" id="KW-0503">Monooxygenase</keyword>
<dbReference type="InterPro" id="IPR041654">
    <property type="entry name" value="StyA_sbd"/>
</dbReference>
<dbReference type="GO" id="GO:0004497">
    <property type="term" value="F:monooxygenase activity"/>
    <property type="evidence" value="ECO:0007669"/>
    <property type="project" value="UniProtKB-KW"/>
</dbReference>
<comment type="caution">
    <text evidence="2">The sequence shown here is derived from an EMBL/GenBank/DDBJ whole genome shotgun (WGS) entry which is preliminary data.</text>
</comment>
<dbReference type="RefSeq" id="WP_344378383.1">
    <property type="nucleotide sequence ID" value="NZ_BAAASQ010000021.1"/>
</dbReference>
<dbReference type="Gene3D" id="3.50.50.60">
    <property type="entry name" value="FAD/NAD(P)-binding domain"/>
    <property type="match status" value="2"/>
</dbReference>
<dbReference type="InterPro" id="IPR036188">
    <property type="entry name" value="FAD/NAD-bd_sf"/>
</dbReference>
<evidence type="ECO:0000313" key="2">
    <source>
        <dbReference type="EMBL" id="MFC4959301.1"/>
    </source>
</evidence>
<sequence>MRRILIVGAGQSGLQLALGLQAQGYEVTLMSNRTADEIRSGRVMSTQCMFHTALQHERDLALNFWESQAPRIEGVGVSVAAPDSSRAIDWVGKLDGYAQSVDQRVKMAGWMETFAQRGGQLVIHGAAVSDLDFFARTYDLVLVSAGKGELVSMFGRDASRSPYAEPQRALAVSYVHGLGPRPEHPEFDAVRCNLVPGVGELFVMPTLTTSGRADILFWEGVPGGPLDVFNGVKDPSEHLALTLELMEKFLPWEYARATKVDLTDAGATLAGRYAPTVRNPIGRLPGGGLVLGVADVVVANDPITGQGSNSASKCAASYLASIVEHGEAEFDEAWMQATFDRYWDTAQHVTKWTNAMLGVPPEHVLNLIGAAGQLQPAADRFANGFNDPADFENFFYEPEKTAAYLAEVAGAQG</sequence>
<dbReference type="SUPFAM" id="SSF51905">
    <property type="entry name" value="FAD/NAD(P)-binding domain"/>
    <property type="match status" value="1"/>
</dbReference>
<keyword evidence="3" id="KW-1185">Reference proteome</keyword>
<accession>A0ABV9URU9</accession>
<evidence type="ECO:0000259" key="1">
    <source>
        <dbReference type="Pfam" id="PF17885"/>
    </source>
</evidence>
<dbReference type="Gene3D" id="6.10.250.650">
    <property type="match status" value="1"/>
</dbReference>
<dbReference type="Pfam" id="PF17885">
    <property type="entry name" value="Smoa_sbd"/>
    <property type="match status" value="1"/>
</dbReference>
<dbReference type="EMBL" id="JBHSIZ010000029">
    <property type="protein sequence ID" value="MFC4959301.1"/>
    <property type="molecule type" value="Genomic_DNA"/>
</dbReference>
<reference evidence="3" key="1">
    <citation type="journal article" date="2019" name="Int. J. Syst. Evol. Microbiol.">
        <title>The Global Catalogue of Microorganisms (GCM) 10K type strain sequencing project: providing services to taxonomists for standard genome sequencing and annotation.</title>
        <authorList>
            <consortium name="The Broad Institute Genomics Platform"/>
            <consortium name="The Broad Institute Genome Sequencing Center for Infectious Disease"/>
            <person name="Wu L."/>
            <person name="Ma J."/>
        </authorList>
    </citation>
    <scope>NUCLEOTIDE SEQUENCE [LARGE SCALE GENOMIC DNA]</scope>
    <source>
        <strain evidence="3">CCM 7224</strain>
    </source>
</reference>
<name>A0ABV9URU9_9ACTN</name>